<feature type="compositionally biased region" description="Basic and acidic residues" evidence="1">
    <location>
        <begin position="387"/>
        <end position="402"/>
    </location>
</feature>
<feature type="region of interest" description="Disordered" evidence="1">
    <location>
        <begin position="387"/>
        <end position="423"/>
    </location>
</feature>
<evidence type="ECO:0000313" key="4">
    <source>
        <dbReference type="Proteomes" id="UP001165121"/>
    </source>
</evidence>
<dbReference type="GO" id="GO:0035091">
    <property type="term" value="F:phosphatidylinositol binding"/>
    <property type="evidence" value="ECO:0007669"/>
    <property type="project" value="InterPro"/>
</dbReference>
<sequence>MAAKLETEEDTRTVSSEGSVLQCVHDAADSEDEFVDAVEPPSSTSGVLITFDGVAPPLSGVYEDALEATEQQVAAALQSTSSDGSGDQSTIQEEDGERKTEPLGDNTVEDKVAEKEKCAQVEVEVAAVVKEIVNNLTVENGTTCDEVEDDAGKDSASEIIGEANSEVLEYNTAPCQLLETVNNASLAETVVNQNVSITTCRNLSVLAPDEGKALHMLTMNGASEDVLMDEEATMEDRSDKVEKTTSEGVDSLVREAGIGNSGSSSEQAPTACEVFETTSVDATFHNAKVEMPAGKETINCVGAHSKTTSLDASGQNEPGDEAIESGNPSNDSIIETAAGDKIAVAGETVHAAAVQCDDQHEPAVEEVIVDEHDMDAIALELNASAEDRVAEVADEESPKGTEQEPAQPEENVDTVQPDEPTSTDAEADNVLAANDLVEAVHVEENQHDRVSEQAEEVGEAEAGSELGVEAAIVDAEPESKQPDANLTIPENTGNSTETILTSANVVEPEHNPAEEETEVSPALKEVPNSSRRKSSDNHEHNLAPASLLPRLALEPSSGATTATTIEPFVLTAESLEVHFPPQRFSYEVFGFSIKHRVVFYHIHKTDRRTGIRDPAILKRYSDFRELEIQLLETCLRAAFDLPRIPRPHLGTVIRGYKSKKTIEIREKAFRAQLRYIAQYPELHGSPIFERFITTSRFPADAGWM</sequence>
<comment type="caution">
    <text evidence="3">The sequence shown here is derived from an EMBL/GenBank/DDBJ whole genome shotgun (WGS) entry which is preliminary data.</text>
</comment>
<keyword evidence="4" id="KW-1185">Reference proteome</keyword>
<reference evidence="3" key="1">
    <citation type="submission" date="2023-04" db="EMBL/GenBank/DDBJ databases">
        <title>Phytophthora fragariaefolia NBRC 109709.</title>
        <authorList>
            <person name="Ichikawa N."/>
            <person name="Sato H."/>
            <person name="Tonouchi N."/>
        </authorList>
    </citation>
    <scope>NUCLEOTIDE SEQUENCE</scope>
    <source>
        <strain evidence="3">NBRC 109709</strain>
    </source>
</reference>
<dbReference type="InterPro" id="IPR001683">
    <property type="entry name" value="PX_dom"/>
</dbReference>
<feature type="region of interest" description="Disordered" evidence="1">
    <location>
        <begin position="73"/>
        <end position="110"/>
    </location>
</feature>
<evidence type="ECO:0000256" key="1">
    <source>
        <dbReference type="SAM" id="MobiDB-lite"/>
    </source>
</evidence>
<dbReference type="PROSITE" id="PS50195">
    <property type="entry name" value="PX"/>
    <property type="match status" value="1"/>
</dbReference>
<name>A0A9W7DDM7_9STRA</name>
<dbReference type="Gene3D" id="3.30.1520.10">
    <property type="entry name" value="Phox-like domain"/>
    <property type="match status" value="1"/>
</dbReference>
<evidence type="ECO:0000259" key="2">
    <source>
        <dbReference type="PROSITE" id="PS50195"/>
    </source>
</evidence>
<feature type="compositionally biased region" description="Low complexity" evidence="1">
    <location>
        <begin position="78"/>
        <end position="90"/>
    </location>
</feature>
<proteinExistence type="predicted"/>
<feature type="region of interest" description="Disordered" evidence="1">
    <location>
        <begin position="309"/>
        <end position="328"/>
    </location>
</feature>
<evidence type="ECO:0000313" key="3">
    <source>
        <dbReference type="EMBL" id="GMF66663.1"/>
    </source>
</evidence>
<dbReference type="AlphaFoldDB" id="A0A9W7DDM7"/>
<gene>
    <name evidence="3" type="ORF">Pfra01_002824800</name>
</gene>
<dbReference type="Pfam" id="PF00787">
    <property type="entry name" value="PX"/>
    <property type="match status" value="1"/>
</dbReference>
<feature type="region of interest" description="Disordered" evidence="1">
    <location>
        <begin position="1"/>
        <end position="20"/>
    </location>
</feature>
<dbReference type="InterPro" id="IPR036871">
    <property type="entry name" value="PX_dom_sf"/>
</dbReference>
<dbReference type="OrthoDB" id="117442at2759"/>
<dbReference type="CDD" id="cd06093">
    <property type="entry name" value="PX_domain"/>
    <property type="match status" value="1"/>
</dbReference>
<dbReference type="Proteomes" id="UP001165121">
    <property type="component" value="Unassembled WGS sequence"/>
</dbReference>
<dbReference type="EMBL" id="BSXT01008720">
    <property type="protein sequence ID" value="GMF66663.1"/>
    <property type="molecule type" value="Genomic_DNA"/>
</dbReference>
<feature type="compositionally biased region" description="Polar residues" evidence="1">
    <location>
        <begin position="482"/>
        <end position="503"/>
    </location>
</feature>
<feature type="domain" description="PX" evidence="2">
    <location>
        <begin position="578"/>
        <end position="699"/>
    </location>
</feature>
<organism evidence="3 4">
    <name type="scientific">Phytophthora fragariaefolia</name>
    <dbReference type="NCBI Taxonomy" id="1490495"/>
    <lineage>
        <taxon>Eukaryota</taxon>
        <taxon>Sar</taxon>
        <taxon>Stramenopiles</taxon>
        <taxon>Oomycota</taxon>
        <taxon>Peronosporomycetes</taxon>
        <taxon>Peronosporales</taxon>
        <taxon>Peronosporaceae</taxon>
        <taxon>Phytophthora</taxon>
    </lineage>
</organism>
<feature type="region of interest" description="Disordered" evidence="1">
    <location>
        <begin position="445"/>
        <end position="549"/>
    </location>
</feature>
<protein>
    <submittedName>
        <fullName evidence="3">Unnamed protein product</fullName>
    </submittedName>
</protein>
<feature type="compositionally biased region" description="Low complexity" evidence="1">
    <location>
        <begin position="460"/>
        <end position="471"/>
    </location>
</feature>
<feature type="compositionally biased region" description="Basic and acidic residues" evidence="1">
    <location>
        <begin position="96"/>
        <end position="110"/>
    </location>
</feature>
<dbReference type="SUPFAM" id="SSF64268">
    <property type="entry name" value="PX domain"/>
    <property type="match status" value="1"/>
</dbReference>
<accession>A0A9W7DDM7</accession>